<evidence type="ECO:0000313" key="2">
    <source>
        <dbReference type="EMBL" id="USJ21243.1"/>
    </source>
</evidence>
<keyword evidence="1" id="KW-1133">Transmembrane helix</keyword>
<dbReference type="EMBL" id="CP086395">
    <property type="protein sequence ID" value="USJ21243.1"/>
    <property type="molecule type" value="Genomic_DNA"/>
</dbReference>
<dbReference type="KEGG" id="lfo:LMK00_04360"/>
<feature type="transmembrane region" description="Helical" evidence="1">
    <location>
        <begin position="12"/>
        <end position="37"/>
    </location>
</feature>
<proteinExistence type="predicted"/>
<protein>
    <submittedName>
        <fullName evidence="2">Uncharacterized protein</fullName>
    </submittedName>
</protein>
<keyword evidence="1" id="KW-0812">Transmembrane</keyword>
<gene>
    <name evidence="2" type="ORF">LMK00_04360</name>
</gene>
<accession>A0A9Q8Y389</accession>
<sequence length="77" mass="8733">MRWIPFFIWADTLGEVGGCIVSLFFLSIIGAVGFLLFIWLTKVFFVVAIIVAVAVPLYLGARFLYRRGIRNFGDDED</sequence>
<reference evidence="2" key="1">
    <citation type="journal article" date="2022" name="Front. Microbiol.">
        <title>Feed Insects as a Reservoir of Granadaene-Producing Lactococci.</title>
        <authorList>
            <person name="Neuzil-Bunesova V."/>
            <person name="Ramirez Garcia A."/>
            <person name="Modrackova N."/>
            <person name="Makovska M."/>
            <person name="Sabolova M."/>
            <person name="Sproer C."/>
            <person name="Bunk B."/>
            <person name="Blom J."/>
            <person name="Schwab C."/>
        </authorList>
    </citation>
    <scope>NUCLEOTIDE SEQUENCE</scope>
    <source>
        <strain evidence="2">I4/6O</strain>
    </source>
</reference>
<dbReference type="Proteomes" id="UP001056730">
    <property type="component" value="Chromosome"/>
</dbReference>
<keyword evidence="1" id="KW-0472">Membrane</keyword>
<feature type="transmembrane region" description="Helical" evidence="1">
    <location>
        <begin position="43"/>
        <end position="61"/>
    </location>
</feature>
<dbReference type="AlphaFoldDB" id="A0A9Q8Y389"/>
<dbReference type="RefSeq" id="WP_252170359.1">
    <property type="nucleotide sequence ID" value="NZ_CP086395.1"/>
</dbReference>
<evidence type="ECO:0000256" key="1">
    <source>
        <dbReference type="SAM" id="Phobius"/>
    </source>
</evidence>
<name>A0A9Q8Y389_9LACT</name>
<organism evidence="2 3">
    <name type="scientific">Lactococcus formosensis</name>
    <dbReference type="NCBI Taxonomy" id="1281486"/>
    <lineage>
        <taxon>Bacteria</taxon>
        <taxon>Bacillati</taxon>
        <taxon>Bacillota</taxon>
        <taxon>Bacilli</taxon>
        <taxon>Lactobacillales</taxon>
        <taxon>Streptococcaceae</taxon>
        <taxon>Lactococcus</taxon>
    </lineage>
</organism>
<evidence type="ECO:0000313" key="3">
    <source>
        <dbReference type="Proteomes" id="UP001056730"/>
    </source>
</evidence>